<dbReference type="GO" id="GO:1902412">
    <property type="term" value="P:regulation of mitotic cytokinesis"/>
    <property type="evidence" value="ECO:0007669"/>
    <property type="project" value="TreeGrafter"/>
</dbReference>
<keyword evidence="2" id="KW-0677">Repeat</keyword>
<feature type="compositionally biased region" description="Polar residues" evidence="3">
    <location>
        <begin position="214"/>
        <end position="224"/>
    </location>
</feature>
<dbReference type="Pfam" id="PF13855">
    <property type="entry name" value="LRR_8"/>
    <property type="match status" value="2"/>
</dbReference>
<dbReference type="PANTHER" id="PTHR47566">
    <property type="match status" value="1"/>
</dbReference>
<dbReference type="STRING" id="215637.A0A4V1J4Q2"/>
<feature type="region of interest" description="Disordered" evidence="3">
    <location>
        <begin position="1211"/>
        <end position="1251"/>
    </location>
</feature>
<dbReference type="PANTHER" id="PTHR47566:SF1">
    <property type="entry name" value="PROTEIN NUD1"/>
    <property type="match status" value="1"/>
</dbReference>
<dbReference type="InterPro" id="IPR001611">
    <property type="entry name" value="Leu-rich_rpt"/>
</dbReference>
<feature type="region of interest" description="Disordered" evidence="3">
    <location>
        <begin position="123"/>
        <end position="254"/>
    </location>
</feature>
<keyword evidence="5" id="KW-1185">Reference proteome</keyword>
<protein>
    <submittedName>
        <fullName evidence="4">Uncharacterized protein</fullName>
    </submittedName>
</protein>
<feature type="compositionally biased region" description="Polar residues" evidence="3">
    <location>
        <begin position="801"/>
        <end position="812"/>
    </location>
</feature>
<feature type="region of interest" description="Disordered" evidence="3">
    <location>
        <begin position="371"/>
        <end position="481"/>
    </location>
</feature>
<sequence length="1306" mass="140052">MESASFDTDAFFANIELANPFHRLPDSPLPTPTTTTASDSTSSTAPSVVYNSVVSVALHSRPTSPLAGGWAQPTGSYNDLFSPLKLEQLFAPQSGPSVPAPNNPTGSSSALLSIKKRTSSSLRNGLSIPASTPDLSPADSVKSGSRPRTRPSVPALGSTSSPAEPLHSTPRVDSPAPTTIRRHSDHLSERRPNPDERRSLDSGLNRHPIEPELQFSQSSPTDSAIGSDIRTIGSPAIPNGLTGPGQALPPPPIIESIVDASPGDRLPFFNMRQLLQSDYNSSTEKKLMALIDRLDAGPDSSPTLPRSQPVPTPPRAASHRRVIFGNPPTASVHRYNHDASTASTPSPDPSQSRTRNTPRVPLSALSLFAAVSSAGPPGSSEPPFSSNSKLSTDTSDVSASDGLTPFPRLSPDLMATLDRQVPITRGQSEPPTTTTSLASGFNFPSDIDQLSSLSVGRPTGDSRSGHTDPFPTSQDSLSAGVAYPPSTFAPASHISPEYPALVAYPSLPDTPPGHHGSPSTARSPPGTSSVPFRTDSSLCPTHTPPKPLVAVPSSAAPGLHMITPHNLGCALPDRVGEMQYDKALCRWIRIKPGSTPTSPLAPHFDHHYLVTPRPADTAPQYPDESPDPFQSIDDLQSFSEPMAPAQPVSRSHAREMPAPFNREASADKSPPIRSKPSSPSVLPGTPSPPARHPAELPTANLASNNSSPPLAAPTPYDPTRPIMNRPRTQSSPTPKLTAAKPSSHDPPRRRQPSAETTRREARLLVAAPWAGTRFPAPQSQPTDTELDFAPMSQDSAPVPAPTQQTVSVDYSQSHRLQITSDPNQPGNHTVSLASTRQQVRRFDIHAGPPERPTHSTGHSAVTTTPNTAPPGSAVLLPSAFVVPEGISWDLSGRRLVALADLDPYASRVEELDASHNCLERIDLHVPHLTKLMATHNRITRLPANAALQWSHLEVIDLSNNQLTSLAALSGLRHLRSLSASHNRITSLRSLRGLPRLETLIVQHNSLAHLDLEPAQMPRLEQLMAAHNSITTLHGIEGMASLRLLNLDYNALTCVHLACPVPQLRTLRLCHNPGLGCSPRQQTHRRCQFAYQTAVLPQLGTSPSNPANHISSRAGGFVDSTTTAPCSWRGCSFLWTYWFPHLRTFYADNSGVNVIVTSPFPVVCPVNPGHNVTCPSPRALMASAGPTYSAISTDEFPTYIWKEMRNLSLRQNDYSTPRTKPVESSLSSPGYTSSGSPLPTISPTPSSGPSSYSPIRLDWDAIPLISNLYMSGSDCQHLLVPDRLTTLPNLVQLELHTHQTENEYLIH</sequence>
<feature type="compositionally biased region" description="Low complexity" evidence="3">
    <location>
        <begin position="668"/>
        <end position="680"/>
    </location>
</feature>
<dbReference type="SMART" id="SM00364">
    <property type="entry name" value="LRR_BAC"/>
    <property type="match status" value="4"/>
</dbReference>
<dbReference type="InterPro" id="IPR003591">
    <property type="entry name" value="Leu-rich_rpt_typical-subtyp"/>
</dbReference>
<evidence type="ECO:0000256" key="2">
    <source>
        <dbReference type="ARBA" id="ARBA00022737"/>
    </source>
</evidence>
<feature type="region of interest" description="Disordered" evidence="3">
    <location>
        <begin position="503"/>
        <end position="552"/>
    </location>
</feature>
<dbReference type="EMBL" id="ML002669">
    <property type="protein sequence ID" value="RKP36349.1"/>
    <property type="molecule type" value="Genomic_DNA"/>
</dbReference>
<feature type="compositionally biased region" description="Low complexity" evidence="3">
    <location>
        <begin position="371"/>
        <end position="391"/>
    </location>
</feature>
<dbReference type="InterPro" id="IPR052574">
    <property type="entry name" value="CDIRP"/>
</dbReference>
<proteinExistence type="predicted"/>
<feature type="region of interest" description="Disordered" evidence="3">
    <location>
        <begin position="295"/>
        <end position="357"/>
    </location>
</feature>
<dbReference type="InterPro" id="IPR032675">
    <property type="entry name" value="LRR_dom_sf"/>
</dbReference>
<organism evidence="4 5">
    <name type="scientific">Dimargaris cristalligena</name>
    <dbReference type="NCBI Taxonomy" id="215637"/>
    <lineage>
        <taxon>Eukaryota</taxon>
        <taxon>Fungi</taxon>
        <taxon>Fungi incertae sedis</taxon>
        <taxon>Zoopagomycota</taxon>
        <taxon>Kickxellomycotina</taxon>
        <taxon>Dimargaritomycetes</taxon>
        <taxon>Dimargaritales</taxon>
        <taxon>Dimargaritaceae</taxon>
        <taxon>Dimargaris</taxon>
    </lineage>
</organism>
<feature type="region of interest" description="Disordered" evidence="3">
    <location>
        <begin position="22"/>
        <end position="45"/>
    </location>
</feature>
<evidence type="ECO:0000256" key="3">
    <source>
        <dbReference type="SAM" id="MobiDB-lite"/>
    </source>
</evidence>
<feature type="compositionally biased region" description="Low complexity" evidence="3">
    <location>
        <begin position="1223"/>
        <end position="1251"/>
    </location>
</feature>
<dbReference type="SUPFAM" id="SSF52058">
    <property type="entry name" value="L domain-like"/>
    <property type="match status" value="1"/>
</dbReference>
<feature type="compositionally biased region" description="Low complexity" evidence="3">
    <location>
        <begin position="32"/>
        <end position="45"/>
    </location>
</feature>
<feature type="compositionally biased region" description="Basic and acidic residues" evidence="3">
    <location>
        <begin position="185"/>
        <end position="200"/>
    </location>
</feature>
<evidence type="ECO:0000313" key="4">
    <source>
        <dbReference type="EMBL" id="RKP36349.1"/>
    </source>
</evidence>
<accession>A0A4V1J4Q2</accession>
<dbReference type="SMART" id="SM00365">
    <property type="entry name" value="LRR_SD22"/>
    <property type="match status" value="3"/>
</dbReference>
<dbReference type="Gene3D" id="3.80.10.10">
    <property type="entry name" value="Ribonuclease Inhibitor"/>
    <property type="match status" value="1"/>
</dbReference>
<reference evidence="5" key="1">
    <citation type="journal article" date="2018" name="Nat. Microbiol.">
        <title>Leveraging single-cell genomics to expand the fungal tree of life.</title>
        <authorList>
            <person name="Ahrendt S.R."/>
            <person name="Quandt C.A."/>
            <person name="Ciobanu D."/>
            <person name="Clum A."/>
            <person name="Salamov A."/>
            <person name="Andreopoulos B."/>
            <person name="Cheng J.F."/>
            <person name="Woyke T."/>
            <person name="Pelin A."/>
            <person name="Henrissat B."/>
            <person name="Reynolds N.K."/>
            <person name="Benny G.L."/>
            <person name="Smith M.E."/>
            <person name="James T.Y."/>
            <person name="Grigoriev I.V."/>
        </authorList>
    </citation>
    <scope>NUCLEOTIDE SEQUENCE [LARGE SCALE GENOMIC DNA]</scope>
    <source>
        <strain evidence="5">RSA 468</strain>
    </source>
</reference>
<feature type="region of interest" description="Disordered" evidence="3">
    <location>
        <begin position="603"/>
        <end position="634"/>
    </location>
</feature>
<feature type="compositionally biased region" description="Polar residues" evidence="3">
    <location>
        <begin position="123"/>
        <end position="134"/>
    </location>
</feature>
<feature type="compositionally biased region" description="Polar residues" evidence="3">
    <location>
        <begin position="517"/>
        <end position="540"/>
    </location>
</feature>
<dbReference type="GO" id="GO:0061499">
    <property type="term" value="C:outer plaque of mitotic spindle pole body"/>
    <property type="evidence" value="ECO:0007669"/>
    <property type="project" value="TreeGrafter"/>
</dbReference>
<dbReference type="GO" id="GO:0035591">
    <property type="term" value="F:signaling adaptor activity"/>
    <property type="evidence" value="ECO:0007669"/>
    <property type="project" value="TreeGrafter"/>
</dbReference>
<dbReference type="GO" id="GO:0031028">
    <property type="term" value="P:septation initiation signaling"/>
    <property type="evidence" value="ECO:0007669"/>
    <property type="project" value="TreeGrafter"/>
</dbReference>
<evidence type="ECO:0000256" key="1">
    <source>
        <dbReference type="ARBA" id="ARBA00022614"/>
    </source>
</evidence>
<dbReference type="Proteomes" id="UP000268162">
    <property type="component" value="Unassembled WGS sequence"/>
</dbReference>
<feature type="region of interest" description="Disordered" evidence="3">
    <location>
        <begin position="661"/>
        <end position="812"/>
    </location>
</feature>
<evidence type="ECO:0000313" key="5">
    <source>
        <dbReference type="Proteomes" id="UP000268162"/>
    </source>
</evidence>
<keyword evidence="1" id="KW-0433">Leucine-rich repeat</keyword>
<name>A0A4V1J4Q2_9FUNG</name>
<feature type="compositionally biased region" description="Polar residues" evidence="3">
    <location>
        <begin position="425"/>
        <end position="439"/>
    </location>
</feature>
<gene>
    <name evidence="4" type="ORF">BJ085DRAFT_39077</name>
</gene>
<dbReference type="SMART" id="SM00369">
    <property type="entry name" value="LRR_TYP"/>
    <property type="match status" value="6"/>
</dbReference>
<dbReference type="PROSITE" id="PS51450">
    <property type="entry name" value="LRR"/>
    <property type="match status" value="2"/>
</dbReference>